<evidence type="ECO:0000256" key="1">
    <source>
        <dbReference type="ARBA" id="ARBA00004141"/>
    </source>
</evidence>
<dbReference type="GO" id="GO:0016020">
    <property type="term" value="C:membrane"/>
    <property type="evidence" value="ECO:0007669"/>
    <property type="project" value="UniProtKB-SubCell"/>
</dbReference>
<evidence type="ECO:0000256" key="2">
    <source>
        <dbReference type="ARBA" id="ARBA00006824"/>
    </source>
</evidence>
<evidence type="ECO:0000256" key="4">
    <source>
        <dbReference type="ARBA" id="ARBA00022989"/>
    </source>
</evidence>
<accession>A0AAD8YIM5</accession>
<comment type="caution">
    <text evidence="7">The sequence shown here is derived from an EMBL/GenBank/DDBJ whole genome shotgun (WGS) entry which is preliminary data.</text>
</comment>
<comment type="similarity">
    <text evidence="2 6">Belongs to the peroxisomal membrane protein PXMP2/4 family.</text>
</comment>
<evidence type="ECO:0000313" key="7">
    <source>
        <dbReference type="EMBL" id="KAK1746170.1"/>
    </source>
</evidence>
<name>A0AAD8YIM5_9STRA</name>
<feature type="transmembrane region" description="Helical" evidence="6">
    <location>
        <begin position="20"/>
        <end position="38"/>
    </location>
</feature>
<dbReference type="Proteomes" id="UP001224775">
    <property type="component" value="Unassembled WGS sequence"/>
</dbReference>
<dbReference type="Pfam" id="PF04117">
    <property type="entry name" value="Mpv17_PMP22"/>
    <property type="match status" value="1"/>
</dbReference>
<dbReference type="InterPro" id="IPR007248">
    <property type="entry name" value="Mpv17_PMP22"/>
</dbReference>
<keyword evidence="4 6" id="KW-1133">Transmembrane helix</keyword>
<protein>
    <submittedName>
        <fullName evidence="7">Uncharacterized protein</fullName>
    </submittedName>
</protein>
<gene>
    <name evidence="7" type="ORF">QTG54_002777</name>
</gene>
<evidence type="ECO:0000313" key="8">
    <source>
        <dbReference type="Proteomes" id="UP001224775"/>
    </source>
</evidence>
<evidence type="ECO:0000256" key="6">
    <source>
        <dbReference type="RuleBase" id="RU363053"/>
    </source>
</evidence>
<keyword evidence="3 6" id="KW-0812">Transmembrane</keyword>
<dbReference type="PANTHER" id="PTHR11266">
    <property type="entry name" value="PEROXISOMAL MEMBRANE PROTEIN 2, PXMP2 MPV17"/>
    <property type="match status" value="1"/>
</dbReference>
<proteinExistence type="inferred from homology"/>
<dbReference type="EMBL" id="JATAAI010000004">
    <property type="protein sequence ID" value="KAK1746170.1"/>
    <property type="molecule type" value="Genomic_DNA"/>
</dbReference>
<organism evidence="7 8">
    <name type="scientific">Skeletonema marinoi</name>
    <dbReference type="NCBI Taxonomy" id="267567"/>
    <lineage>
        <taxon>Eukaryota</taxon>
        <taxon>Sar</taxon>
        <taxon>Stramenopiles</taxon>
        <taxon>Ochrophyta</taxon>
        <taxon>Bacillariophyta</taxon>
        <taxon>Coscinodiscophyceae</taxon>
        <taxon>Thalassiosirophycidae</taxon>
        <taxon>Thalassiosirales</taxon>
        <taxon>Skeletonemataceae</taxon>
        <taxon>Skeletonema</taxon>
        <taxon>Skeletonema marinoi-dohrnii complex</taxon>
    </lineage>
</organism>
<dbReference type="AlphaFoldDB" id="A0AAD8YIM5"/>
<keyword evidence="5 6" id="KW-0472">Membrane</keyword>
<sequence>MFKLWPSTAFVPTLIKAFLGQLLFGPAFTTIFFAAGMIQSKSFSFTGWINKIKNDLPKVAASGAGFWMPVSFVSYKFIPQEWIPLFTNLCSFVWTIYLSLVSNRKSTQ</sequence>
<dbReference type="PANTHER" id="PTHR11266:SF17">
    <property type="entry name" value="PROTEIN MPV17"/>
    <property type="match status" value="1"/>
</dbReference>
<evidence type="ECO:0000256" key="5">
    <source>
        <dbReference type="ARBA" id="ARBA00023136"/>
    </source>
</evidence>
<feature type="transmembrane region" description="Helical" evidence="6">
    <location>
        <begin position="83"/>
        <end position="101"/>
    </location>
</feature>
<dbReference type="GO" id="GO:0005737">
    <property type="term" value="C:cytoplasm"/>
    <property type="evidence" value="ECO:0007669"/>
    <property type="project" value="TreeGrafter"/>
</dbReference>
<keyword evidence="8" id="KW-1185">Reference proteome</keyword>
<comment type="subcellular location">
    <subcellularLocation>
        <location evidence="1">Membrane</location>
        <topology evidence="1">Multi-pass membrane protein</topology>
    </subcellularLocation>
</comment>
<reference evidence="7" key="1">
    <citation type="submission" date="2023-06" db="EMBL/GenBank/DDBJ databases">
        <title>Survivors Of The Sea: Transcriptome response of Skeletonema marinoi to long-term dormancy.</title>
        <authorList>
            <person name="Pinder M.I.M."/>
            <person name="Kourtchenko O."/>
            <person name="Robertson E.K."/>
            <person name="Larsson T."/>
            <person name="Maumus F."/>
            <person name="Osuna-Cruz C.M."/>
            <person name="Vancaester E."/>
            <person name="Stenow R."/>
            <person name="Vandepoele K."/>
            <person name="Ploug H."/>
            <person name="Bruchert V."/>
            <person name="Godhe A."/>
            <person name="Topel M."/>
        </authorList>
    </citation>
    <scope>NUCLEOTIDE SEQUENCE</scope>
    <source>
        <strain evidence="7">R05AC</strain>
    </source>
</reference>
<evidence type="ECO:0000256" key="3">
    <source>
        <dbReference type="ARBA" id="ARBA00022692"/>
    </source>
</evidence>